<keyword evidence="9" id="KW-0238">DNA-binding</keyword>
<dbReference type="InterPro" id="IPR000595">
    <property type="entry name" value="cNMP-bd_dom"/>
</dbReference>
<dbReference type="PROSITE" id="PS51063">
    <property type="entry name" value="HTH_CRP_2"/>
    <property type="match status" value="1"/>
</dbReference>
<gene>
    <name evidence="14" type="ORF">IU514_12455</name>
</gene>
<comment type="subunit">
    <text evidence="2">Homodimer.</text>
</comment>
<evidence type="ECO:0000313" key="14">
    <source>
        <dbReference type="EMBL" id="MBF6024837.1"/>
    </source>
</evidence>
<name>A0ABS0BAZ6_9GAMM</name>
<comment type="subcellular location">
    <subcellularLocation>
        <location evidence="1">Cytoplasm</location>
    </subcellularLocation>
</comment>
<evidence type="ECO:0000256" key="2">
    <source>
        <dbReference type="ARBA" id="ARBA00011738"/>
    </source>
</evidence>
<dbReference type="InterPro" id="IPR036388">
    <property type="entry name" value="WH-like_DNA-bd_sf"/>
</dbReference>
<evidence type="ECO:0000256" key="3">
    <source>
        <dbReference type="ARBA" id="ARBA00020769"/>
    </source>
</evidence>
<dbReference type="SMART" id="SM00100">
    <property type="entry name" value="cNMP"/>
    <property type="match status" value="1"/>
</dbReference>
<evidence type="ECO:0000256" key="1">
    <source>
        <dbReference type="ARBA" id="ARBA00004496"/>
    </source>
</evidence>
<evidence type="ECO:0000259" key="13">
    <source>
        <dbReference type="PROSITE" id="PS51063"/>
    </source>
</evidence>
<reference evidence="14 15" key="1">
    <citation type="submission" date="2020-11" db="EMBL/GenBank/DDBJ databases">
        <title>Draft Genome Sequence and Secondary Metabolite Biosynthetic Potential of the Lysobacter niastensis Type strain DSM 18481.</title>
        <authorList>
            <person name="Turrini P."/>
            <person name="Artuso I."/>
            <person name="Tescari M."/>
            <person name="Lugli G.A."/>
            <person name="Frangipani E."/>
            <person name="Ventura M."/>
            <person name="Visca P."/>
        </authorList>
    </citation>
    <scope>NUCLEOTIDE SEQUENCE [LARGE SCALE GENOMIC DNA]</scope>
    <source>
        <strain evidence="14 15">DSM 18481</strain>
    </source>
</reference>
<protein>
    <recommendedName>
        <fullName evidence="3">CRP-like protein Clp</fullName>
    </recommendedName>
    <alternativeName>
        <fullName evidence="12">Catabolite activation-like protein</fullName>
    </alternativeName>
</protein>
<dbReference type="SUPFAM" id="SSF51206">
    <property type="entry name" value="cAMP-binding domain-like"/>
    <property type="match status" value="1"/>
</dbReference>
<evidence type="ECO:0000256" key="7">
    <source>
        <dbReference type="ARBA" id="ARBA00023015"/>
    </source>
</evidence>
<dbReference type="Pfam" id="PF00027">
    <property type="entry name" value="cNMP_binding"/>
    <property type="match status" value="1"/>
</dbReference>
<dbReference type="SMART" id="SM00419">
    <property type="entry name" value="HTH_CRP"/>
    <property type="match status" value="1"/>
</dbReference>
<accession>A0ABS0BAZ6</accession>
<dbReference type="Pfam" id="PF13545">
    <property type="entry name" value="HTH_Crp_2"/>
    <property type="match status" value="1"/>
</dbReference>
<evidence type="ECO:0000256" key="9">
    <source>
        <dbReference type="ARBA" id="ARBA00023125"/>
    </source>
</evidence>
<organism evidence="14 15">
    <name type="scientific">Lysobacter niastensis</name>
    <dbReference type="NCBI Taxonomy" id="380629"/>
    <lineage>
        <taxon>Bacteria</taxon>
        <taxon>Pseudomonadati</taxon>
        <taxon>Pseudomonadota</taxon>
        <taxon>Gammaproteobacteria</taxon>
        <taxon>Lysobacterales</taxon>
        <taxon>Lysobacteraceae</taxon>
        <taxon>Lysobacter</taxon>
    </lineage>
</organism>
<evidence type="ECO:0000256" key="4">
    <source>
        <dbReference type="ARBA" id="ARBA00022491"/>
    </source>
</evidence>
<evidence type="ECO:0000256" key="10">
    <source>
        <dbReference type="ARBA" id="ARBA00023159"/>
    </source>
</evidence>
<dbReference type="Gene3D" id="1.10.10.10">
    <property type="entry name" value="Winged helix-like DNA-binding domain superfamily/Winged helix DNA-binding domain"/>
    <property type="match status" value="1"/>
</dbReference>
<evidence type="ECO:0000256" key="5">
    <source>
        <dbReference type="ARBA" id="ARBA00022533"/>
    </source>
</evidence>
<dbReference type="CDD" id="cd00038">
    <property type="entry name" value="CAP_ED"/>
    <property type="match status" value="1"/>
</dbReference>
<evidence type="ECO:0000256" key="8">
    <source>
        <dbReference type="ARBA" id="ARBA00023026"/>
    </source>
</evidence>
<evidence type="ECO:0000313" key="15">
    <source>
        <dbReference type="Proteomes" id="UP001429984"/>
    </source>
</evidence>
<proteinExistence type="predicted"/>
<dbReference type="RefSeq" id="WP_194931422.1">
    <property type="nucleotide sequence ID" value="NZ_JADLZT010000006.1"/>
</dbReference>
<keyword evidence="6" id="KW-0973">c-di-GMP</keyword>
<evidence type="ECO:0000256" key="12">
    <source>
        <dbReference type="ARBA" id="ARBA00031697"/>
    </source>
</evidence>
<dbReference type="PRINTS" id="PR00034">
    <property type="entry name" value="HTHCRP"/>
</dbReference>
<evidence type="ECO:0000256" key="6">
    <source>
        <dbReference type="ARBA" id="ARBA00022636"/>
    </source>
</evidence>
<keyword evidence="10" id="KW-0010">Activator</keyword>
<dbReference type="SUPFAM" id="SSF46785">
    <property type="entry name" value="Winged helix' DNA-binding domain"/>
    <property type="match status" value="1"/>
</dbReference>
<keyword evidence="11" id="KW-0804">Transcription</keyword>
<comment type="caution">
    <text evidence="14">The sequence shown here is derived from an EMBL/GenBank/DDBJ whole genome shotgun (WGS) entry which is preliminary data.</text>
</comment>
<keyword evidence="5" id="KW-0021">Allosteric enzyme</keyword>
<dbReference type="InterPro" id="IPR036390">
    <property type="entry name" value="WH_DNA-bd_sf"/>
</dbReference>
<keyword evidence="15" id="KW-1185">Reference proteome</keyword>
<keyword evidence="7" id="KW-0805">Transcription regulation</keyword>
<sequence>MLDALDSSFSALEPALLEELAPPVPAGLLPMEARFGSLPVQRRRLNARRYLFRAGQPRHALYLVHAGFFKTCLLSEDGREKITGFRMRGDLLGLEALDLPNYTCDAISLDVGEVWEIPCSLLRAGPSDVTEAITAALAGEIRRDWHWMLMVGTLAADQRVAAFLLDLSTRLESLGFSSRHLLLRMTRGDLANYLALKLETVVRSLARLQGMGLIRVDRREIRIEDRCGLQRLVTRAHAVH</sequence>
<dbReference type="InterPro" id="IPR018490">
    <property type="entry name" value="cNMP-bd_dom_sf"/>
</dbReference>
<keyword evidence="4" id="KW-0678">Repressor</keyword>
<dbReference type="Gene3D" id="2.60.120.10">
    <property type="entry name" value="Jelly Rolls"/>
    <property type="match status" value="1"/>
</dbReference>
<keyword evidence="8" id="KW-0843">Virulence</keyword>
<dbReference type="EMBL" id="JADLZT010000006">
    <property type="protein sequence ID" value="MBF6024837.1"/>
    <property type="molecule type" value="Genomic_DNA"/>
</dbReference>
<dbReference type="InterPro" id="IPR012318">
    <property type="entry name" value="HTH_CRP"/>
</dbReference>
<dbReference type="Proteomes" id="UP001429984">
    <property type="component" value="Unassembled WGS sequence"/>
</dbReference>
<evidence type="ECO:0000256" key="11">
    <source>
        <dbReference type="ARBA" id="ARBA00023163"/>
    </source>
</evidence>
<feature type="domain" description="HTH crp-type" evidence="13">
    <location>
        <begin position="154"/>
        <end position="227"/>
    </location>
</feature>
<dbReference type="InterPro" id="IPR014710">
    <property type="entry name" value="RmlC-like_jellyroll"/>
</dbReference>